<protein>
    <submittedName>
        <fullName evidence="3">U7 snRNA-associated Sm-like protein LSm10</fullName>
    </submittedName>
</protein>
<dbReference type="KEGG" id="fas:105273576"/>
<dbReference type="GeneID" id="105273576"/>
<dbReference type="GO" id="GO:0071254">
    <property type="term" value="C:cytoplasmic U snRNP body"/>
    <property type="evidence" value="ECO:0007669"/>
    <property type="project" value="TreeGrafter"/>
</dbReference>
<feature type="domain" description="Sm" evidence="1">
    <location>
        <begin position="21"/>
        <end position="86"/>
    </location>
</feature>
<dbReference type="InterPro" id="IPR001163">
    <property type="entry name" value="Sm_dom_euk/arc"/>
</dbReference>
<organism evidence="2 3">
    <name type="scientific">Fopius arisanus</name>
    <dbReference type="NCBI Taxonomy" id="64838"/>
    <lineage>
        <taxon>Eukaryota</taxon>
        <taxon>Metazoa</taxon>
        <taxon>Ecdysozoa</taxon>
        <taxon>Arthropoda</taxon>
        <taxon>Hexapoda</taxon>
        <taxon>Insecta</taxon>
        <taxon>Pterygota</taxon>
        <taxon>Neoptera</taxon>
        <taxon>Endopterygota</taxon>
        <taxon>Hymenoptera</taxon>
        <taxon>Apocrita</taxon>
        <taxon>Ichneumonoidea</taxon>
        <taxon>Braconidae</taxon>
        <taxon>Opiinae</taxon>
        <taxon>Fopius</taxon>
    </lineage>
</organism>
<dbReference type="PANTHER" id="PTHR21196">
    <property type="entry name" value="U7 SNRNA-ASSOCIATED SM-LIKE PROTEIN LSM10"/>
    <property type="match status" value="1"/>
</dbReference>
<keyword evidence="2" id="KW-1185">Reference proteome</keyword>
<evidence type="ECO:0000259" key="1">
    <source>
        <dbReference type="SMART" id="SM00651"/>
    </source>
</evidence>
<dbReference type="PANTHER" id="PTHR21196:SF1">
    <property type="entry name" value="U7 SNRNA-ASSOCIATED SM-LIKE PROTEIN LSM10"/>
    <property type="match status" value="1"/>
</dbReference>
<dbReference type="GO" id="GO:0071209">
    <property type="term" value="F:U7 snRNA binding"/>
    <property type="evidence" value="ECO:0007669"/>
    <property type="project" value="TreeGrafter"/>
</dbReference>
<gene>
    <name evidence="3" type="primary">Lsm10</name>
</gene>
<dbReference type="CTD" id="84967"/>
<dbReference type="InterPro" id="IPR010920">
    <property type="entry name" value="LSM_dom_sf"/>
</dbReference>
<dbReference type="Pfam" id="PF01423">
    <property type="entry name" value="LSM"/>
    <property type="match status" value="1"/>
</dbReference>
<dbReference type="AlphaFoldDB" id="A0A9R1TSD6"/>
<evidence type="ECO:0000313" key="2">
    <source>
        <dbReference type="Proteomes" id="UP000694866"/>
    </source>
</evidence>
<dbReference type="OrthoDB" id="10256176at2759"/>
<dbReference type="GO" id="GO:0071208">
    <property type="term" value="F:histone pre-mRNA DCP binding"/>
    <property type="evidence" value="ECO:0007669"/>
    <property type="project" value="TreeGrafter"/>
</dbReference>
<accession>A0A9R1TSD6</accession>
<dbReference type="Gene3D" id="2.30.30.100">
    <property type="match status" value="1"/>
</dbReference>
<dbReference type="CDD" id="cd01733">
    <property type="entry name" value="LSm10"/>
    <property type="match status" value="1"/>
</dbReference>
<dbReference type="InterPro" id="IPR052840">
    <property type="entry name" value="U7_snRNA_Sm-like"/>
</dbReference>
<sequence>MNFDTKPSTRELHSFHNSLAILLKAVEGHKTTVDLRNESFVYGTVEQADGFMNVVMKDCVFTDPRGDRFPFDTFFVHARNIRCVQIPANIPIIPAIRHELESINPMFRRDNVEVKQKKTFREKRIKDKLKDDKAAVQEILSKQETSDSERL</sequence>
<dbReference type="RefSeq" id="XP_011314385.1">
    <property type="nucleotide sequence ID" value="XM_011316083.1"/>
</dbReference>
<dbReference type="SMART" id="SM00651">
    <property type="entry name" value="Sm"/>
    <property type="match status" value="1"/>
</dbReference>
<dbReference type="GO" id="GO:0016604">
    <property type="term" value="C:nuclear body"/>
    <property type="evidence" value="ECO:0007669"/>
    <property type="project" value="TreeGrafter"/>
</dbReference>
<evidence type="ECO:0000313" key="3">
    <source>
        <dbReference type="RefSeq" id="XP_011314385.1"/>
    </source>
</evidence>
<dbReference type="SUPFAM" id="SSF50182">
    <property type="entry name" value="Sm-like ribonucleoproteins"/>
    <property type="match status" value="1"/>
</dbReference>
<dbReference type="GO" id="GO:0006398">
    <property type="term" value="P:mRNA 3'-end processing by stem-loop binding and cleavage"/>
    <property type="evidence" value="ECO:0007669"/>
    <property type="project" value="TreeGrafter"/>
</dbReference>
<dbReference type="Proteomes" id="UP000694866">
    <property type="component" value="Unplaced"/>
</dbReference>
<reference evidence="3" key="1">
    <citation type="submission" date="2025-08" db="UniProtKB">
        <authorList>
            <consortium name="RefSeq"/>
        </authorList>
    </citation>
    <scope>IDENTIFICATION</scope>
    <source>
        <strain evidence="3">USDA-PBARC FA_bdor</strain>
        <tissue evidence="3">Whole organism</tissue>
    </source>
</reference>
<proteinExistence type="predicted"/>
<name>A0A9R1TSD6_9HYME</name>